<name>A0ABX5QD42_9MICO</name>
<evidence type="ECO:0000313" key="2">
    <source>
        <dbReference type="EMBL" id="QAB16988.1"/>
    </source>
</evidence>
<proteinExistence type="predicted"/>
<dbReference type="Proteomes" id="UP000285768">
    <property type="component" value="Chromosome"/>
</dbReference>
<organism evidence="2 3">
    <name type="scientific">Leucobacter muris</name>
    <dbReference type="NCBI Taxonomy" id="1935379"/>
    <lineage>
        <taxon>Bacteria</taxon>
        <taxon>Bacillati</taxon>
        <taxon>Actinomycetota</taxon>
        <taxon>Actinomycetes</taxon>
        <taxon>Micrococcales</taxon>
        <taxon>Microbacteriaceae</taxon>
        <taxon>Leucobacter</taxon>
    </lineage>
</organism>
<dbReference type="RefSeq" id="WP_128386266.1">
    <property type="nucleotide sequence ID" value="NZ_CP035037.1"/>
</dbReference>
<reference evidence="2 3" key="1">
    <citation type="submission" date="2019-01" db="EMBL/GenBank/DDBJ databases">
        <title>Leucobacter muris sp. nov. isolated from the nose of a laboratory mouse.</title>
        <authorList>
            <person name="Benga L."/>
            <person name="Sproeer C."/>
            <person name="Schumann P."/>
            <person name="Verbarg S."/>
            <person name="Bunk B."/>
            <person name="Engelhardt E."/>
            <person name="Benten P.M."/>
            <person name="Sager M."/>
        </authorList>
    </citation>
    <scope>NUCLEOTIDE SEQUENCE [LARGE SCALE GENOMIC DNA]</scope>
    <source>
        <strain evidence="2 3">DSM 101948</strain>
    </source>
</reference>
<dbReference type="EMBL" id="CP035037">
    <property type="protein sequence ID" value="QAB16988.1"/>
    <property type="molecule type" value="Genomic_DNA"/>
</dbReference>
<evidence type="ECO:0000313" key="3">
    <source>
        <dbReference type="Proteomes" id="UP000285768"/>
    </source>
</evidence>
<feature type="region of interest" description="Disordered" evidence="1">
    <location>
        <begin position="1"/>
        <end position="28"/>
    </location>
</feature>
<gene>
    <name evidence="2" type="ORF">Leucomu_02815</name>
</gene>
<keyword evidence="3" id="KW-1185">Reference proteome</keyword>
<evidence type="ECO:0000256" key="1">
    <source>
        <dbReference type="SAM" id="MobiDB-lite"/>
    </source>
</evidence>
<feature type="compositionally biased region" description="Basic and acidic residues" evidence="1">
    <location>
        <begin position="1"/>
        <end position="13"/>
    </location>
</feature>
<accession>A0ABX5QD42</accession>
<sequence length="80" mass="8763">MTEIKWQEPEPTRTGRSSAGAGRWQQVAKELRKRPGQWALVGEDVAASTAAHLKKMGLEATLRGMNNGRAAKLYARFPAA</sequence>
<protein>
    <submittedName>
        <fullName evidence="2">Uncharacterized protein</fullName>
    </submittedName>
</protein>